<reference evidence="4 5" key="1">
    <citation type="submission" date="2020-01" db="EMBL/GenBank/DDBJ databases">
        <title>Leptobacterium flavescens.</title>
        <authorList>
            <person name="Wang G."/>
        </authorList>
    </citation>
    <scope>NUCLEOTIDE SEQUENCE [LARGE SCALE GENOMIC DNA]</scope>
    <source>
        <strain evidence="4 5">KCTC 22160</strain>
    </source>
</reference>
<dbReference type="InterPro" id="IPR036291">
    <property type="entry name" value="NAD(P)-bd_dom_sf"/>
</dbReference>
<name>A0A6P0USD4_9FLAO</name>
<feature type="domain" description="DUF1731" evidence="3">
    <location>
        <begin position="254"/>
        <end position="300"/>
    </location>
</feature>
<dbReference type="Gene3D" id="3.40.50.720">
    <property type="entry name" value="NAD(P)-binding Rossmann-like Domain"/>
    <property type="match status" value="1"/>
</dbReference>
<dbReference type="NCBIfam" id="TIGR01777">
    <property type="entry name" value="yfcH"/>
    <property type="match status" value="1"/>
</dbReference>
<dbReference type="Pfam" id="PF08338">
    <property type="entry name" value="DUF1731"/>
    <property type="match status" value="1"/>
</dbReference>
<dbReference type="PANTHER" id="PTHR11092">
    <property type="entry name" value="SUGAR NUCLEOTIDE EPIMERASE RELATED"/>
    <property type="match status" value="1"/>
</dbReference>
<comment type="similarity">
    <text evidence="1">Belongs to the NAD(P)-dependent epimerase/dehydratase family. SDR39U1 subfamily.</text>
</comment>
<evidence type="ECO:0000259" key="3">
    <source>
        <dbReference type="Pfam" id="PF08338"/>
    </source>
</evidence>
<dbReference type="EMBL" id="JAABOO010000004">
    <property type="protein sequence ID" value="NER15452.1"/>
    <property type="molecule type" value="Genomic_DNA"/>
</dbReference>
<sequence length="312" mass="35039">MKVLITGATGLIGSEIVKLSHERGIDVHYLTTSKNKISDKDNYRGFYWDPEKEQIDVSCLEGVDAIINLAGASVAKRWTGPYKEKIRSSRIQSVRTLREAIDQSKNHNIKSFVSASAIGIYPDSLTEYYEVDEKRIDDSFLGRLTSEWEAAVDELSGSDISVAKVRVGLVLSSDGGALSQMVKPIKYYAGAVFGNGEQWQSWIHIRDLAEIFLYITEKKMTGVFNGVAPNPVTHEKLIKEIASQLNRPLFLPNIPRSMLKLVLGEMSSLLFSSQRVSCKRLENFGFHFQYPNIKGALENILSEEKELNYKPL</sequence>
<dbReference type="SUPFAM" id="SSF51735">
    <property type="entry name" value="NAD(P)-binding Rossmann-fold domains"/>
    <property type="match status" value="1"/>
</dbReference>
<proteinExistence type="inferred from homology"/>
<comment type="caution">
    <text evidence="4">The sequence shown here is derived from an EMBL/GenBank/DDBJ whole genome shotgun (WGS) entry which is preliminary data.</text>
</comment>
<evidence type="ECO:0000256" key="1">
    <source>
        <dbReference type="ARBA" id="ARBA00009353"/>
    </source>
</evidence>
<dbReference type="AlphaFoldDB" id="A0A6P0USD4"/>
<accession>A0A6P0USD4</accession>
<gene>
    <name evidence="4" type="ORF">GWK08_18505</name>
</gene>
<keyword evidence="5" id="KW-1185">Reference proteome</keyword>
<evidence type="ECO:0000313" key="4">
    <source>
        <dbReference type="EMBL" id="NER15452.1"/>
    </source>
</evidence>
<dbReference type="Proteomes" id="UP000468581">
    <property type="component" value="Unassembled WGS sequence"/>
</dbReference>
<dbReference type="InterPro" id="IPR001509">
    <property type="entry name" value="Epimerase_deHydtase"/>
</dbReference>
<protein>
    <submittedName>
        <fullName evidence="4">TIGR01777 family protein</fullName>
    </submittedName>
</protein>
<dbReference type="Pfam" id="PF01370">
    <property type="entry name" value="Epimerase"/>
    <property type="match status" value="1"/>
</dbReference>
<evidence type="ECO:0000259" key="2">
    <source>
        <dbReference type="Pfam" id="PF01370"/>
    </source>
</evidence>
<organism evidence="4 5">
    <name type="scientific">Leptobacterium flavescens</name>
    <dbReference type="NCBI Taxonomy" id="472055"/>
    <lineage>
        <taxon>Bacteria</taxon>
        <taxon>Pseudomonadati</taxon>
        <taxon>Bacteroidota</taxon>
        <taxon>Flavobacteriia</taxon>
        <taxon>Flavobacteriales</taxon>
        <taxon>Flavobacteriaceae</taxon>
        <taxon>Leptobacterium</taxon>
    </lineage>
</organism>
<dbReference type="InterPro" id="IPR010099">
    <property type="entry name" value="SDR39U1"/>
</dbReference>
<dbReference type="PANTHER" id="PTHR11092:SF0">
    <property type="entry name" value="EPIMERASE FAMILY PROTEIN SDR39U1"/>
    <property type="match status" value="1"/>
</dbReference>
<dbReference type="RefSeq" id="WP_163608726.1">
    <property type="nucleotide sequence ID" value="NZ_JAABOO010000004.1"/>
</dbReference>
<dbReference type="InterPro" id="IPR013549">
    <property type="entry name" value="DUF1731"/>
</dbReference>
<evidence type="ECO:0000313" key="5">
    <source>
        <dbReference type="Proteomes" id="UP000468581"/>
    </source>
</evidence>
<feature type="domain" description="NAD-dependent epimerase/dehydratase" evidence="2">
    <location>
        <begin position="3"/>
        <end position="220"/>
    </location>
</feature>